<protein>
    <submittedName>
        <fullName evidence="3">Putative class I SAM-dependent methyltransferase</fullName>
    </submittedName>
</protein>
<keyword evidence="3" id="KW-0489">Methyltransferase</keyword>
<organism evidence="3">
    <name type="scientific">uncultured organism</name>
    <dbReference type="NCBI Taxonomy" id="155900"/>
    <lineage>
        <taxon>unclassified sequences</taxon>
        <taxon>environmental samples</taxon>
    </lineage>
</organism>
<reference evidence="3" key="1">
    <citation type="journal article" name="Antibiotics">
        <title>Novel Soil-Derived Beta-Lactam, Chloramphenicol, Fosfomycin and Trimethoprim Resistance Genes Revealed by Functional Metagenomics.</title>
        <authorList>
            <person name="Willms I.M."/>
            <person name="Grote M."/>
            <person name="Kocatuerk M."/>
            <person name="Singhoff L."/>
            <person name="Kraft A.A."/>
            <person name="Bolz S.H."/>
            <person name="Nacke H."/>
        </authorList>
    </citation>
    <scope>NUCLEOTIDE SEQUENCE</scope>
</reference>
<dbReference type="InterPro" id="IPR020803">
    <property type="entry name" value="MeTfrase_dom"/>
</dbReference>
<keyword evidence="1 3" id="KW-0808">Transferase</keyword>
<accession>A0A8A1V9R9</accession>
<dbReference type="GO" id="GO:0032259">
    <property type="term" value="P:methylation"/>
    <property type="evidence" value="ECO:0007669"/>
    <property type="project" value="UniProtKB-KW"/>
</dbReference>
<dbReference type="Gene3D" id="3.40.50.150">
    <property type="entry name" value="Vaccinia Virus protein VP39"/>
    <property type="match status" value="1"/>
</dbReference>
<dbReference type="InterPro" id="IPR041698">
    <property type="entry name" value="Methyltransf_25"/>
</dbReference>
<dbReference type="EMBL" id="MW601941">
    <property type="protein sequence ID" value="QST87833.1"/>
    <property type="molecule type" value="Genomic_DNA"/>
</dbReference>
<dbReference type="SUPFAM" id="SSF53335">
    <property type="entry name" value="S-adenosyl-L-methionine-dependent methyltransferases"/>
    <property type="match status" value="1"/>
</dbReference>
<evidence type="ECO:0000256" key="1">
    <source>
        <dbReference type="ARBA" id="ARBA00022679"/>
    </source>
</evidence>
<evidence type="ECO:0000313" key="3">
    <source>
        <dbReference type="EMBL" id="QST87833.1"/>
    </source>
</evidence>
<dbReference type="SMART" id="SM00828">
    <property type="entry name" value="PKS_MT"/>
    <property type="match status" value="1"/>
</dbReference>
<dbReference type="CDD" id="cd02440">
    <property type="entry name" value="AdoMet_MTases"/>
    <property type="match status" value="1"/>
</dbReference>
<dbReference type="AlphaFoldDB" id="A0A8A1V9R9"/>
<dbReference type="InterPro" id="IPR029063">
    <property type="entry name" value="SAM-dependent_MTases_sf"/>
</dbReference>
<name>A0A8A1V9R9_9ZZZZ</name>
<proteinExistence type="predicted"/>
<feature type="domain" description="Polyketide synthase-like methyltransferase" evidence="2">
    <location>
        <begin position="27"/>
        <end position="225"/>
    </location>
</feature>
<evidence type="ECO:0000259" key="2">
    <source>
        <dbReference type="SMART" id="SM00828"/>
    </source>
</evidence>
<sequence length="238" mass="26791">MVTHETPHHGHVHDFDAERARRYDQMARQTLPGYEDLHHMASSLLGVELGETARVLVVGAGTGMELLTLAAQHPRWRLTGVDPSAEMLAVASERLHERGLSDRVQLHVGNTHELPETDIYDAATCLLVIHHLPETEQRQLLHTVARRLKSGAPLIVAEMIGDPTSPQFQRLLAAWKLRQYAFGTAVDEVEQRAQTLSSVVCFPSEERLRDLLATAGFVDLERFFSAYFYGGWIARLRR</sequence>
<dbReference type="Pfam" id="PF13649">
    <property type="entry name" value="Methyltransf_25"/>
    <property type="match status" value="1"/>
</dbReference>
<dbReference type="GO" id="GO:0008168">
    <property type="term" value="F:methyltransferase activity"/>
    <property type="evidence" value="ECO:0007669"/>
    <property type="project" value="UniProtKB-KW"/>
</dbReference>
<dbReference type="PANTHER" id="PTHR43591">
    <property type="entry name" value="METHYLTRANSFERASE"/>
    <property type="match status" value="1"/>
</dbReference>